<organism evidence="2 3">
    <name type="scientific">Mycena venus</name>
    <dbReference type="NCBI Taxonomy" id="2733690"/>
    <lineage>
        <taxon>Eukaryota</taxon>
        <taxon>Fungi</taxon>
        <taxon>Dikarya</taxon>
        <taxon>Basidiomycota</taxon>
        <taxon>Agaricomycotina</taxon>
        <taxon>Agaricomycetes</taxon>
        <taxon>Agaricomycetidae</taxon>
        <taxon>Agaricales</taxon>
        <taxon>Marasmiineae</taxon>
        <taxon>Mycenaceae</taxon>
        <taxon>Mycena</taxon>
    </lineage>
</organism>
<dbReference type="Proteomes" id="UP000620124">
    <property type="component" value="Unassembled WGS sequence"/>
</dbReference>
<feature type="compositionally biased region" description="Acidic residues" evidence="1">
    <location>
        <begin position="1"/>
        <end position="10"/>
    </location>
</feature>
<sequence>MEEVPDEDDPQNLARYPKAFPGDEDGLTEPGKLKELGKTLFERMRCKQEAAGDSEFVPFMDGNEWDLVRWLSKNVSQTAMEEYLQLPINKKAKLSFHNNHAFLQKIDALPTGPDWKCEIVTIVGNRLDKNDKTMLEELELWMRDPVTCIEELMSNPAFKEHMAYAPERASPPVYCACISGIIISSDKTKLSQFQGDKTAWPVYITIGNISKEIQRQPSAHAMVLIGYLPVSKLTCFTDDTCSLVGYHLFHHCMSLLPKPLIATGKEGMDMVYSDSFIRCVFPILAAYVMDFPEQLRFEEDRLRAVYKPFWAELPHTDIFGCFTPDLLHQLHKGVFKDHLVSWCETLIGKDELDARFKAMNGYPGLCHFRKGISSVSQWTGTEHKEMQHVFVGMLAGAVNAQVLTIVKTLIDFIYYTQLQSHTSRTLNTLKKSLDTFHANKQIIIDLGVREHFNILKFHAIQHYVNSIHTLGSPDGYNTESPKHLHIDFTKKAYRASNRRNYVEQVALWLQCQEAIALHASYLDWYKHDSTDEDIEEDVPPTANTSTATPPLNRYTISKQPATLNLTVAHLQDHHDAADIIPTLAQFLKLHFKSCPMLPGPFDCFDIYNQVTLHLPTNRYLLNQLHTSCIRAIPAVAPSWIGQSQGSPAAFDTALVVDDSFQYVPSSGINGLWPAQISIIFRLPPQFGSFPHPLAYVEWFTPLNQPDPVSGMYTTHRSSITHRCRTSVISMEHIIMF</sequence>
<dbReference type="InterPro" id="IPR041078">
    <property type="entry name" value="Plavaka"/>
</dbReference>
<dbReference type="OrthoDB" id="2418900at2759"/>
<protein>
    <submittedName>
        <fullName evidence="2">Uncharacterized protein</fullName>
    </submittedName>
</protein>
<feature type="region of interest" description="Disordered" evidence="1">
    <location>
        <begin position="1"/>
        <end position="31"/>
    </location>
</feature>
<comment type="caution">
    <text evidence="2">The sequence shown here is derived from an EMBL/GenBank/DDBJ whole genome shotgun (WGS) entry which is preliminary data.</text>
</comment>
<name>A0A8H6Y9P4_9AGAR</name>
<reference evidence="2" key="1">
    <citation type="submission" date="2020-05" db="EMBL/GenBank/DDBJ databases">
        <title>Mycena genomes resolve the evolution of fungal bioluminescence.</title>
        <authorList>
            <person name="Tsai I.J."/>
        </authorList>
    </citation>
    <scope>NUCLEOTIDE SEQUENCE</scope>
    <source>
        <strain evidence="2">CCC161011</strain>
    </source>
</reference>
<dbReference type="Pfam" id="PF18759">
    <property type="entry name" value="Plavaka"/>
    <property type="match status" value="3"/>
</dbReference>
<evidence type="ECO:0000313" key="3">
    <source>
        <dbReference type="Proteomes" id="UP000620124"/>
    </source>
</evidence>
<dbReference type="EMBL" id="JACAZI010000008">
    <property type="protein sequence ID" value="KAF7354364.1"/>
    <property type="molecule type" value="Genomic_DNA"/>
</dbReference>
<evidence type="ECO:0000256" key="1">
    <source>
        <dbReference type="SAM" id="MobiDB-lite"/>
    </source>
</evidence>
<evidence type="ECO:0000313" key="2">
    <source>
        <dbReference type="EMBL" id="KAF7354364.1"/>
    </source>
</evidence>
<keyword evidence="3" id="KW-1185">Reference proteome</keyword>
<dbReference type="AlphaFoldDB" id="A0A8H6Y9P4"/>
<proteinExistence type="predicted"/>
<gene>
    <name evidence="2" type="ORF">MVEN_01125000</name>
</gene>
<accession>A0A8H6Y9P4</accession>